<dbReference type="AlphaFoldDB" id="A0A6L8K673"/>
<evidence type="ECO:0000259" key="1">
    <source>
        <dbReference type="Pfam" id="PF07589"/>
    </source>
</evidence>
<keyword evidence="3" id="KW-1185">Reference proteome</keyword>
<dbReference type="Pfam" id="PF07589">
    <property type="entry name" value="PEP-CTERM"/>
    <property type="match status" value="1"/>
</dbReference>
<reference evidence="2 3" key="1">
    <citation type="submission" date="2019-12" db="EMBL/GenBank/DDBJ databases">
        <title>Novel species isolated from a subtropical stream in China.</title>
        <authorList>
            <person name="Lu H."/>
        </authorList>
    </citation>
    <scope>NUCLEOTIDE SEQUENCE [LARGE SCALE GENOMIC DNA]</scope>
    <source>
        <strain evidence="2 3">FT135W</strain>
    </source>
</reference>
<name>A0A6L8K673_9BURK</name>
<dbReference type="NCBIfam" id="NF035944">
    <property type="entry name" value="PEPxxWA-CTERM"/>
    <property type="match status" value="1"/>
</dbReference>
<accession>A0A6L8K673</accession>
<organism evidence="2 3">
    <name type="scientific">Duganella flavida</name>
    <dbReference type="NCBI Taxonomy" id="2692175"/>
    <lineage>
        <taxon>Bacteria</taxon>
        <taxon>Pseudomonadati</taxon>
        <taxon>Pseudomonadota</taxon>
        <taxon>Betaproteobacteria</taxon>
        <taxon>Burkholderiales</taxon>
        <taxon>Oxalobacteraceae</taxon>
        <taxon>Telluria group</taxon>
        <taxon>Duganella</taxon>
    </lineage>
</organism>
<comment type="caution">
    <text evidence="2">The sequence shown here is derived from an EMBL/GenBank/DDBJ whole genome shotgun (WGS) entry which is preliminary data.</text>
</comment>
<protein>
    <submittedName>
        <fullName evidence="2">PEPxxWA-CTERM sorting domain-containing protein</fullName>
    </submittedName>
</protein>
<sequence length="180" mass="18758">MFGMTNVTVTYTGETFGMDTSAYIYDVPSSFTNAEVTNTPGSNGTILMSGGGPYVVNNFHFSSPVTNPYLDMFSVGQGGVPVSFVFQNGSFTILAQGSGHWGGGTLTQSGMTVTGVEGNGLLKFSGTYTDISFITPNGEYYYGATVGGMVSGVPEPATYAMLLAGLGLTGALARRKNKQQ</sequence>
<feature type="domain" description="Ice-binding protein C-terminal" evidence="1">
    <location>
        <begin position="153"/>
        <end position="176"/>
    </location>
</feature>
<dbReference type="InterPro" id="IPR013424">
    <property type="entry name" value="Ice-binding_C"/>
</dbReference>
<dbReference type="NCBIfam" id="TIGR02595">
    <property type="entry name" value="PEP_CTERM"/>
    <property type="match status" value="1"/>
</dbReference>
<dbReference type="EMBL" id="WWCN01000001">
    <property type="protein sequence ID" value="MYM21382.1"/>
    <property type="molecule type" value="Genomic_DNA"/>
</dbReference>
<evidence type="ECO:0000313" key="2">
    <source>
        <dbReference type="EMBL" id="MYM21382.1"/>
    </source>
</evidence>
<evidence type="ECO:0000313" key="3">
    <source>
        <dbReference type="Proteomes" id="UP000479335"/>
    </source>
</evidence>
<proteinExistence type="predicted"/>
<dbReference type="Proteomes" id="UP000479335">
    <property type="component" value="Unassembled WGS sequence"/>
</dbReference>
<gene>
    <name evidence="2" type="ORF">GTP46_01790</name>
</gene>